<name>A0AAX6E1R0_IRIPA</name>
<dbReference type="InterPro" id="IPR025659">
    <property type="entry name" value="Tubby-like_C"/>
</dbReference>
<evidence type="ECO:0000313" key="2">
    <source>
        <dbReference type="EMBL" id="KAJ6797978.1"/>
    </source>
</evidence>
<comment type="caution">
    <text evidence="2">The sequence shown here is derived from an EMBL/GenBank/DDBJ whole genome shotgun (WGS) entry which is preliminary data.</text>
</comment>
<reference evidence="2" key="2">
    <citation type="submission" date="2023-04" db="EMBL/GenBank/DDBJ databases">
        <authorList>
            <person name="Bruccoleri R.E."/>
            <person name="Oakeley E.J."/>
            <person name="Faust A.-M."/>
            <person name="Dessus-Babus S."/>
            <person name="Altorfer M."/>
            <person name="Burckhardt D."/>
            <person name="Oertli M."/>
            <person name="Naumann U."/>
            <person name="Petersen F."/>
            <person name="Wong J."/>
        </authorList>
    </citation>
    <scope>NUCLEOTIDE SEQUENCE</scope>
    <source>
        <strain evidence="2">GSM-AAB239-AS_SAM_17_03QT</strain>
        <tissue evidence="2">Leaf</tissue>
    </source>
</reference>
<comment type="similarity">
    <text evidence="1">Belongs to the LOR family.</text>
</comment>
<organism evidence="2 3">
    <name type="scientific">Iris pallida</name>
    <name type="common">Sweet iris</name>
    <dbReference type="NCBI Taxonomy" id="29817"/>
    <lineage>
        <taxon>Eukaryota</taxon>
        <taxon>Viridiplantae</taxon>
        <taxon>Streptophyta</taxon>
        <taxon>Embryophyta</taxon>
        <taxon>Tracheophyta</taxon>
        <taxon>Spermatophyta</taxon>
        <taxon>Magnoliopsida</taxon>
        <taxon>Liliopsida</taxon>
        <taxon>Asparagales</taxon>
        <taxon>Iridaceae</taxon>
        <taxon>Iridoideae</taxon>
        <taxon>Irideae</taxon>
        <taxon>Iris</taxon>
    </lineage>
</organism>
<dbReference type="AlphaFoldDB" id="A0AAX6E1R0"/>
<gene>
    <name evidence="2" type="ORF">M6B38_215265</name>
</gene>
<dbReference type="EMBL" id="JANAVB010040617">
    <property type="protein sequence ID" value="KAJ6797978.1"/>
    <property type="molecule type" value="Genomic_DNA"/>
</dbReference>
<dbReference type="Proteomes" id="UP001140949">
    <property type="component" value="Unassembled WGS sequence"/>
</dbReference>
<dbReference type="Pfam" id="PF04525">
    <property type="entry name" value="LOR"/>
    <property type="match status" value="1"/>
</dbReference>
<dbReference type="SUPFAM" id="SSF54518">
    <property type="entry name" value="Tubby C-terminal domain-like"/>
    <property type="match status" value="1"/>
</dbReference>
<dbReference type="PANTHER" id="PTHR31087">
    <property type="match status" value="1"/>
</dbReference>
<protein>
    <submittedName>
        <fullName evidence="2">Protein LURP-one-related 4-like</fullName>
    </submittedName>
</protein>
<accession>A0AAX6E1R0</accession>
<reference evidence="2" key="1">
    <citation type="journal article" date="2023" name="GigaByte">
        <title>Genome assembly of the bearded iris, Iris pallida Lam.</title>
        <authorList>
            <person name="Bruccoleri R.E."/>
            <person name="Oakeley E.J."/>
            <person name="Faust A.M.E."/>
            <person name="Altorfer M."/>
            <person name="Dessus-Babus S."/>
            <person name="Burckhardt D."/>
            <person name="Oertli M."/>
            <person name="Naumann U."/>
            <person name="Petersen F."/>
            <person name="Wong J."/>
        </authorList>
    </citation>
    <scope>NUCLEOTIDE SEQUENCE</scope>
    <source>
        <strain evidence="2">GSM-AAB239-AS_SAM_17_03QT</strain>
    </source>
</reference>
<dbReference type="InterPro" id="IPR038595">
    <property type="entry name" value="LOR_sf"/>
</dbReference>
<dbReference type="Gene3D" id="2.40.160.200">
    <property type="entry name" value="LURP1-related"/>
    <property type="match status" value="1"/>
</dbReference>
<proteinExistence type="inferred from homology"/>
<sequence length="204" mass="22563">MAKVHPESNSSSPPLSMAGVLRREILTVWMKSLVMNGNGCTVYDSGGRIVYRVDNYDYKCSEEVYLMDNCGKTLTKIVRKKLRVFGRWEGYRHCDGPTEGRKPWFRVGKACRILKGGHPYEHSVTATGCGSSDPTSYKIVSSGHKSEYRIKDMAGGLIAEVKRKHSASGVALGDDVLTLMMEPNVDHLLMMGLVIVCGLINNSM</sequence>
<evidence type="ECO:0000256" key="1">
    <source>
        <dbReference type="ARBA" id="ARBA00005437"/>
    </source>
</evidence>
<dbReference type="PANTHER" id="PTHR31087:SF25">
    <property type="entry name" value="TRANSLATION INITIATION FACTOR 2B FAMILY PROTEIN, PUTATIVE, EXPRESSED-RELATED"/>
    <property type="match status" value="1"/>
</dbReference>
<dbReference type="InterPro" id="IPR007612">
    <property type="entry name" value="LOR"/>
</dbReference>
<keyword evidence="3" id="KW-1185">Reference proteome</keyword>
<evidence type="ECO:0000313" key="3">
    <source>
        <dbReference type="Proteomes" id="UP001140949"/>
    </source>
</evidence>